<reference evidence="10" key="1">
    <citation type="journal article" date="2018" name="Algal Res.">
        <title>Characterization of plant carbon substrate utilization by Auxenochlorella protothecoides.</title>
        <authorList>
            <person name="Vogler B.W."/>
            <person name="Starkenburg S.R."/>
            <person name="Sudasinghe N."/>
            <person name="Schambach J.Y."/>
            <person name="Rollin J.A."/>
            <person name="Pattathil S."/>
            <person name="Barry A.N."/>
        </authorList>
    </citation>
    <scope>NUCLEOTIDE SEQUENCE [LARGE SCALE GENOMIC DNA]</scope>
    <source>
        <strain evidence="10">UTEX 25</strain>
    </source>
</reference>
<feature type="transmembrane region" description="Helical" evidence="6">
    <location>
        <begin position="2084"/>
        <end position="2110"/>
    </location>
</feature>
<dbReference type="Pfam" id="PF02922">
    <property type="entry name" value="CBM_48"/>
    <property type="match status" value="1"/>
</dbReference>
<keyword evidence="3 6" id="KW-1133">Transmembrane helix</keyword>
<dbReference type="InterPro" id="IPR004193">
    <property type="entry name" value="Glyco_hydro_13_N"/>
</dbReference>
<dbReference type="InterPro" id="IPR033162">
    <property type="entry name" value="TBCD"/>
</dbReference>
<comment type="caution">
    <text evidence="9">The sequence shown here is derived from an EMBL/GenBank/DDBJ whole genome shotgun (WGS) entry which is preliminary data.</text>
</comment>
<feature type="transmembrane region" description="Helical" evidence="6">
    <location>
        <begin position="2039"/>
        <end position="2064"/>
    </location>
</feature>
<dbReference type="PANTHER" id="PTHR12658:SF0">
    <property type="entry name" value="TUBULIN-SPECIFIC CHAPERONE D"/>
    <property type="match status" value="1"/>
</dbReference>
<dbReference type="CDD" id="cd02856">
    <property type="entry name" value="E_set_GDE_Isoamylase_N"/>
    <property type="match status" value="1"/>
</dbReference>
<dbReference type="EMBL" id="QOKY01000173">
    <property type="protein sequence ID" value="RMZ54663.1"/>
    <property type="molecule type" value="Genomic_DNA"/>
</dbReference>
<dbReference type="GO" id="GO:0022857">
    <property type="term" value="F:transmembrane transporter activity"/>
    <property type="evidence" value="ECO:0007669"/>
    <property type="project" value="InterPro"/>
</dbReference>
<dbReference type="InterPro" id="IPR000292">
    <property type="entry name" value="For/NO2_transpt"/>
</dbReference>
<feature type="transmembrane region" description="Helical" evidence="6">
    <location>
        <begin position="1922"/>
        <end position="1952"/>
    </location>
</feature>
<dbReference type="GO" id="GO:0016328">
    <property type="term" value="C:lateral plasma membrane"/>
    <property type="evidence" value="ECO:0007669"/>
    <property type="project" value="TreeGrafter"/>
</dbReference>
<dbReference type="GO" id="GO:0048487">
    <property type="term" value="F:beta-tubulin binding"/>
    <property type="evidence" value="ECO:0007669"/>
    <property type="project" value="InterPro"/>
</dbReference>
<dbReference type="GO" id="GO:0007021">
    <property type="term" value="P:tubulin complex assembly"/>
    <property type="evidence" value="ECO:0007669"/>
    <property type="project" value="InterPro"/>
</dbReference>
<evidence type="ECO:0000256" key="5">
    <source>
        <dbReference type="SAM" id="MobiDB-lite"/>
    </source>
</evidence>
<dbReference type="InterPro" id="IPR013780">
    <property type="entry name" value="Glyco_hydro_b"/>
</dbReference>
<dbReference type="InterPro" id="IPR016024">
    <property type="entry name" value="ARM-type_fold"/>
</dbReference>
<feature type="domain" description="Tubulin-folding cofactor D ARM repeats" evidence="8">
    <location>
        <begin position="901"/>
        <end position="940"/>
    </location>
</feature>
<dbReference type="GO" id="GO:0005975">
    <property type="term" value="P:carbohydrate metabolic process"/>
    <property type="evidence" value="ECO:0007669"/>
    <property type="project" value="InterPro"/>
</dbReference>
<dbReference type="SUPFAM" id="SSF48371">
    <property type="entry name" value="ARM repeat"/>
    <property type="match status" value="2"/>
</dbReference>
<protein>
    <submittedName>
        <fullName evidence="9">Uncharacterized protein</fullName>
    </submittedName>
</protein>
<evidence type="ECO:0000259" key="8">
    <source>
        <dbReference type="Pfam" id="PF25767"/>
    </source>
</evidence>
<sequence length="2122" mass="219717">MGAVVGELGPPLITLACLDREVNCRRAGAAAFQELVGRLGEWPHGIDILTAADYFTVSSRVNAYRCVAVQVATFPGYFLPLASHLLHVKLRHWEKALRELASLALADLTRVDADWLAGTALPTLLPLTESADLESRHGAVAGVAELVAALPREALTPFHADLAQILPRIDAAKLNRGKGGEVMRTALCRLAATISQARVPLSAAQAACMQATLLDCLRCAAPDAQTAAVAALGSYALASGAAGQEAAVGAEPGLDVEGGRGMPGVDRARPRPGAKYIEGQVVPAGQADQQARAVGVTPCCFSPLPRGGDEMQATGRSEAPAAAAPGAGPRPGLAAAAQPPPRRRSHSLTMPSTPPVASVRASGRKSAEVKDCVAVGEPLSRGARPGLVGSAAGEGLGGSQDGEVGVGGHGEHHVAVALAGVIGAGPPPQEAQERCHAALGPVHAPDVDVVVLAPTDHRRGRSGGASFLDAQAEEGGLTHMRPSKEDDTMAGLSTSREKATLVMGSECPGITRMACPVATSHTTMVSSKLPLTRSTPVALKATHMAKWEPVSASQTRAVPSALALAREAPEWLNRTLETALVTRYQEQPQLLDSLLQRLLDPLGSLLDGLIRQGDAVPHLSTLVGLSRWIWTLATGAPTNSHRRGRRTVSRFLPNNTQCLEPVVALLETLQTRLPLARTQGPAGFHDTCMDHLWEAECVLLLWLSHLVLVPFDLASLDSQLGDGERAALAPLAASILRLCQAHLSSPSRAREMAAEVLGRCVTRPDMAAALEESVTWAETRLAGMGTDACEAGFLVPGILLALAATLRHGDRARLGATALRLLPLAQRAQQATQGGALARRLSMKLMQRIGLVLLPPAGDVAKEPGLMHGSAIEGKIVFWGVREVEVSFHGCPVSGSWAGSTTPTQVAHVLDALLTGLGDKDTVVRWSAAKGVGRVAASVAEAAFGHAGADAALLSVKALAPAVLAGLVHSVGGRDAQVAAAAADALAGACCEAGAASGRAVGDAFLRLWDAEAGGTQGRRSPESGAPCGAPEASASGSANKARRAHVQRLAGVPLLASAEVLLARTPLAGDAAFQLGLLERLRVEVARRGADLPRLQAVAALLGALGSGEACAQPARRLLWAMLGSRFPAVRRSAAEYLYLALLSSPDEAEDGMEAEEQALELLGERNWAGPAGEVADLADQATVSVTEDEETIAVTIQLSGGPLSGLARPPTLLWGVYRGSSRRWQHPAGCSPPRSTLDERSGAMRSPFDMHGSITLRFPARLAPLTLAWVGAAAGRPVLPLVARHFAVPLGTLPGTPVPLGPSLAGRPGAERGANFALASRSAHGACLLLFRRGGDGAWAKALELELDPAVNRTGDVWHVTLPTLSRREGLAYAWRIDGEVAWDGGNRTQPDRLLLDPMASSLVLTREAVRGLGPLKAPSISLQEGEVPAFLLSGLDVLGADVAAGRPAGRSQAVPPTHQRCMVAVDVRGAGDGTLLGTLDLIPEIQALGFNTVVLSPCYATAWAGTPLDRGRAAVSYWAPDPTLASSPEAASREVQRLVAGLHAAGLAVLMQVDFTFTAEGGDDSPCPLSFRGLDHAVYYRRAGVLNAGHAVVRQYMIDVLRHWALDYGMDGFNFMGAENLVQDRNGVILDSPPLAAAIAYDPVLAGLQMIASTADKTLLPRHGVRGFPHWGEWQESDGSLAAATLGPLCGSALAHPPSLKEALEACPAVFAAEGEGLTPGNLAVARPPSACVHTLALPPGGQDVALKTALLVALCAAGTPLLSLDDAARFARFVGGVTRLRRRWADLLLPAAFGQGARSVRWHGAAPGSEPDWDGSAALAGLPEAGFLAMAVVGPGGAPALYLAVNASDVEVTATPPAPPCADLGAYKAALPWWKIVLAGAMAGMYVSLGGMLLLTVGPNCVAMAGDNPGLARYITGAIGFPYALLTILTCGAELFTGNTAVVTAAVYEGKADLRSLAKSWICSYAGNILGAAAGVGLAVASGLLPQLTRGAAALAIYKTGAPVGVTLARAIGANWLVCIAVWQCTAAQTYGGKFIACLGPISAFVTIGLEHCIANMFFVPLGILAGADVNMRDFVLRNLIPVTLGNIFAGVVCVATLYSLLYGALGDRIMGKKPATA</sequence>
<evidence type="ECO:0000256" key="2">
    <source>
        <dbReference type="ARBA" id="ARBA00022692"/>
    </source>
</evidence>
<dbReference type="Pfam" id="PF25767">
    <property type="entry name" value="ARM_TBCD_2nd"/>
    <property type="match status" value="2"/>
</dbReference>
<dbReference type="GO" id="GO:0004553">
    <property type="term" value="F:hydrolase activity, hydrolyzing O-glycosyl compounds"/>
    <property type="evidence" value="ECO:0007669"/>
    <property type="project" value="InterPro"/>
</dbReference>
<dbReference type="GO" id="GO:0070830">
    <property type="term" value="P:bicellular tight junction assembly"/>
    <property type="evidence" value="ECO:0007669"/>
    <property type="project" value="TreeGrafter"/>
</dbReference>
<dbReference type="GO" id="GO:0034333">
    <property type="term" value="P:adherens junction assembly"/>
    <property type="evidence" value="ECO:0007669"/>
    <property type="project" value="TreeGrafter"/>
</dbReference>
<dbReference type="PANTHER" id="PTHR12658">
    <property type="entry name" value="BETA-TUBULIN COFACTOR D"/>
    <property type="match status" value="1"/>
</dbReference>
<feature type="region of interest" description="Disordered" evidence="5">
    <location>
        <begin position="305"/>
        <end position="367"/>
    </location>
</feature>
<keyword evidence="4 6" id="KW-0472">Membrane</keyword>
<dbReference type="Gene3D" id="1.25.10.10">
    <property type="entry name" value="Leucine-rich Repeat Variant"/>
    <property type="match status" value="1"/>
</dbReference>
<evidence type="ECO:0000256" key="4">
    <source>
        <dbReference type="ARBA" id="ARBA00023136"/>
    </source>
</evidence>
<evidence type="ECO:0000256" key="1">
    <source>
        <dbReference type="ARBA" id="ARBA00004141"/>
    </source>
</evidence>
<feature type="transmembrane region" description="Helical" evidence="6">
    <location>
        <begin position="2008"/>
        <end position="2027"/>
    </location>
</feature>
<feature type="region of interest" description="Disordered" evidence="5">
    <location>
        <begin position="1015"/>
        <end position="1041"/>
    </location>
</feature>
<dbReference type="InterPro" id="IPR013783">
    <property type="entry name" value="Ig-like_fold"/>
</dbReference>
<dbReference type="InterPro" id="IPR044505">
    <property type="entry name" value="GlgX_Isoamylase_N_E_set"/>
</dbReference>
<dbReference type="Gene3D" id="2.60.40.10">
    <property type="entry name" value="Immunoglobulins"/>
    <property type="match status" value="1"/>
</dbReference>
<evidence type="ECO:0000313" key="9">
    <source>
        <dbReference type="EMBL" id="RMZ54663.1"/>
    </source>
</evidence>
<proteinExistence type="predicted"/>
<evidence type="ECO:0000256" key="3">
    <source>
        <dbReference type="ARBA" id="ARBA00022989"/>
    </source>
</evidence>
<dbReference type="InterPro" id="IPR058033">
    <property type="entry name" value="ARM_TBCD_2nd"/>
</dbReference>
<dbReference type="InterPro" id="IPR011989">
    <property type="entry name" value="ARM-like"/>
</dbReference>
<dbReference type="InterPro" id="IPR023271">
    <property type="entry name" value="Aquaporin-like"/>
</dbReference>
<feature type="domain" description="Tubulin-folding cofactor D ARM repeats" evidence="8">
    <location>
        <begin position="3"/>
        <end position="46"/>
    </location>
</feature>
<feature type="domain" description="Glycoside hydrolase family 13 N-terminal" evidence="7">
    <location>
        <begin position="1301"/>
        <end position="1402"/>
    </location>
</feature>
<dbReference type="GO" id="GO:0007023">
    <property type="term" value="P:post-chaperonin tubulin folding pathway"/>
    <property type="evidence" value="ECO:0007669"/>
    <property type="project" value="InterPro"/>
</dbReference>
<dbReference type="SUPFAM" id="SSF51445">
    <property type="entry name" value="(Trans)glycosidases"/>
    <property type="match status" value="1"/>
</dbReference>
<accession>A0A3M7KVT7</accession>
<dbReference type="Proteomes" id="UP000279271">
    <property type="component" value="Unassembled WGS sequence"/>
</dbReference>
<name>A0A3M7KVT7_AUXPR</name>
<organism evidence="9 10">
    <name type="scientific">Auxenochlorella protothecoides</name>
    <name type="common">Green microalga</name>
    <name type="synonym">Chlorella protothecoides</name>
    <dbReference type="NCBI Taxonomy" id="3075"/>
    <lineage>
        <taxon>Eukaryota</taxon>
        <taxon>Viridiplantae</taxon>
        <taxon>Chlorophyta</taxon>
        <taxon>core chlorophytes</taxon>
        <taxon>Trebouxiophyceae</taxon>
        <taxon>Chlorellales</taxon>
        <taxon>Chlorellaceae</taxon>
        <taxon>Auxenochlorella</taxon>
    </lineage>
</organism>
<dbReference type="Pfam" id="PF23579">
    <property type="entry name" value="ARM_TBCD"/>
    <property type="match status" value="1"/>
</dbReference>
<dbReference type="SUPFAM" id="SSF81296">
    <property type="entry name" value="E set domains"/>
    <property type="match status" value="1"/>
</dbReference>
<keyword evidence="2 6" id="KW-0812">Transmembrane</keyword>
<dbReference type="GO" id="GO:0000226">
    <property type="term" value="P:microtubule cytoskeleton organization"/>
    <property type="evidence" value="ECO:0007669"/>
    <property type="project" value="TreeGrafter"/>
</dbReference>
<feature type="transmembrane region" description="Helical" evidence="6">
    <location>
        <begin position="1964"/>
        <end position="1988"/>
    </location>
</feature>
<dbReference type="Gene3D" id="3.20.20.80">
    <property type="entry name" value="Glycosidases"/>
    <property type="match status" value="1"/>
</dbReference>
<dbReference type="GO" id="GO:0005096">
    <property type="term" value="F:GTPase activator activity"/>
    <property type="evidence" value="ECO:0007669"/>
    <property type="project" value="InterPro"/>
</dbReference>
<dbReference type="Gene3D" id="1.20.1080.10">
    <property type="entry name" value="Glycerol uptake facilitator protein"/>
    <property type="match status" value="1"/>
</dbReference>
<feature type="compositionally biased region" description="Low complexity" evidence="5">
    <location>
        <begin position="319"/>
        <end position="337"/>
    </location>
</feature>
<feature type="transmembrane region" description="Helical" evidence="6">
    <location>
        <begin position="1880"/>
        <end position="1902"/>
    </location>
</feature>
<evidence type="ECO:0000313" key="10">
    <source>
        <dbReference type="Proteomes" id="UP000279271"/>
    </source>
</evidence>
<dbReference type="InterPro" id="IPR017853">
    <property type="entry name" value="GH"/>
</dbReference>
<comment type="subcellular location">
    <subcellularLocation>
        <location evidence="1">Membrane</location>
        <topology evidence="1">Multi-pass membrane protein</topology>
    </subcellularLocation>
</comment>
<evidence type="ECO:0000256" key="6">
    <source>
        <dbReference type="SAM" id="Phobius"/>
    </source>
</evidence>
<dbReference type="Pfam" id="PF01226">
    <property type="entry name" value="Form_Nir_trans"/>
    <property type="match status" value="1"/>
</dbReference>
<dbReference type="Gene3D" id="2.60.40.1180">
    <property type="entry name" value="Golgi alpha-mannosidase II"/>
    <property type="match status" value="1"/>
</dbReference>
<gene>
    <name evidence="9" type="ORF">APUTEX25_003041</name>
</gene>
<evidence type="ECO:0000259" key="7">
    <source>
        <dbReference type="Pfam" id="PF02922"/>
    </source>
</evidence>
<dbReference type="InterPro" id="IPR014756">
    <property type="entry name" value="Ig_E-set"/>
</dbReference>